<dbReference type="InterPro" id="IPR025633">
    <property type="entry name" value="DUF4291"/>
</dbReference>
<protein>
    <submittedName>
        <fullName evidence="1">Uncharacterized protein</fullName>
    </submittedName>
</protein>
<dbReference type="Proteomes" id="UP000032735">
    <property type="component" value="Chromosome"/>
</dbReference>
<name>A0A068R7G9_9GAMM</name>
<proteinExistence type="predicted"/>
<keyword evidence="2" id="KW-1185">Reference proteome</keyword>
<organism evidence="1 2">
    <name type="scientific">Xenorhabdus poinarii G6</name>
    <dbReference type="NCBI Taxonomy" id="1354304"/>
    <lineage>
        <taxon>Bacteria</taxon>
        <taxon>Pseudomonadati</taxon>
        <taxon>Pseudomonadota</taxon>
        <taxon>Gammaproteobacteria</taxon>
        <taxon>Enterobacterales</taxon>
        <taxon>Morganellaceae</taxon>
        <taxon>Xenorhabdus</taxon>
    </lineage>
</organism>
<dbReference type="AlphaFoldDB" id="A0A068R7G9"/>
<evidence type="ECO:0000313" key="2">
    <source>
        <dbReference type="Proteomes" id="UP000032735"/>
    </source>
</evidence>
<dbReference type="STRING" id="1354304.XPG1_3215"/>
<evidence type="ECO:0000313" key="1">
    <source>
        <dbReference type="EMBL" id="CDG22851.1"/>
    </source>
</evidence>
<gene>
    <name evidence="1" type="ORF">XPG1_3215</name>
</gene>
<dbReference type="HOGENOM" id="CLU_2704017_0_0_6"/>
<dbReference type="KEGG" id="xpo:XPG1_3215"/>
<reference evidence="1 2" key="1">
    <citation type="submission" date="2013-07" db="EMBL/GenBank/DDBJ databases">
        <authorList>
            <person name="Genoscope - CEA"/>
        </authorList>
    </citation>
    <scope>NUCLEOTIDE SEQUENCE [LARGE SCALE GENOMIC DNA]</scope>
    <source>
        <strain evidence="1 2">G6</strain>
    </source>
</reference>
<dbReference type="EMBL" id="FO704551">
    <property type="protein sequence ID" value="CDG22851.1"/>
    <property type="molecule type" value="Genomic_DNA"/>
</dbReference>
<sequence length="73" mass="8865">MTMFTYKKQLNMRILHTTVQIGLRNKKVENHVNQWIINIEDMTSRAHYIHELVKMNKLDMAYAFLPKERIYLV</sequence>
<dbReference type="Pfam" id="PF14124">
    <property type="entry name" value="DUF4291"/>
    <property type="match status" value="1"/>
</dbReference>
<accession>A0A068R7G9</accession>